<evidence type="ECO:0000313" key="2">
    <source>
        <dbReference type="EMBL" id="KAJ1160416.1"/>
    </source>
</evidence>
<keyword evidence="3" id="KW-1185">Reference proteome</keyword>
<comment type="caution">
    <text evidence="2">The sequence shown here is derived from an EMBL/GenBank/DDBJ whole genome shotgun (WGS) entry which is preliminary data.</text>
</comment>
<dbReference type="AlphaFoldDB" id="A0AAV7S5W3"/>
<feature type="region of interest" description="Disordered" evidence="1">
    <location>
        <begin position="1"/>
        <end position="24"/>
    </location>
</feature>
<organism evidence="2 3">
    <name type="scientific">Pleurodeles waltl</name>
    <name type="common">Iberian ribbed newt</name>
    <dbReference type="NCBI Taxonomy" id="8319"/>
    <lineage>
        <taxon>Eukaryota</taxon>
        <taxon>Metazoa</taxon>
        <taxon>Chordata</taxon>
        <taxon>Craniata</taxon>
        <taxon>Vertebrata</taxon>
        <taxon>Euteleostomi</taxon>
        <taxon>Amphibia</taxon>
        <taxon>Batrachia</taxon>
        <taxon>Caudata</taxon>
        <taxon>Salamandroidea</taxon>
        <taxon>Salamandridae</taxon>
        <taxon>Pleurodelinae</taxon>
        <taxon>Pleurodeles</taxon>
    </lineage>
</organism>
<accession>A0AAV7S5W3</accession>
<dbReference type="Proteomes" id="UP001066276">
    <property type="component" value="Chromosome 4_2"/>
</dbReference>
<reference evidence="2" key="1">
    <citation type="journal article" date="2022" name="bioRxiv">
        <title>Sequencing and chromosome-scale assembly of the giantPleurodeles waltlgenome.</title>
        <authorList>
            <person name="Brown T."/>
            <person name="Elewa A."/>
            <person name="Iarovenko S."/>
            <person name="Subramanian E."/>
            <person name="Araus A.J."/>
            <person name="Petzold A."/>
            <person name="Susuki M."/>
            <person name="Suzuki K.-i.T."/>
            <person name="Hayashi T."/>
            <person name="Toyoda A."/>
            <person name="Oliveira C."/>
            <person name="Osipova E."/>
            <person name="Leigh N.D."/>
            <person name="Simon A."/>
            <person name="Yun M.H."/>
        </authorList>
    </citation>
    <scope>NUCLEOTIDE SEQUENCE</scope>
    <source>
        <strain evidence="2">20211129_DDA</strain>
        <tissue evidence="2">Liver</tissue>
    </source>
</reference>
<name>A0AAV7S5W3_PLEWA</name>
<proteinExistence type="predicted"/>
<evidence type="ECO:0000256" key="1">
    <source>
        <dbReference type="SAM" id="MobiDB-lite"/>
    </source>
</evidence>
<dbReference type="EMBL" id="JANPWB010000008">
    <property type="protein sequence ID" value="KAJ1160416.1"/>
    <property type="molecule type" value="Genomic_DNA"/>
</dbReference>
<protein>
    <submittedName>
        <fullName evidence="2">Uncharacterized protein</fullName>
    </submittedName>
</protein>
<dbReference type="Gene3D" id="3.30.70.1820">
    <property type="entry name" value="L1 transposable element, RRM domain"/>
    <property type="match status" value="1"/>
</dbReference>
<gene>
    <name evidence="2" type="ORF">NDU88_000918</name>
</gene>
<evidence type="ECO:0000313" key="3">
    <source>
        <dbReference type="Proteomes" id="UP001066276"/>
    </source>
</evidence>
<sequence>MNSPAGDGAELGPKKGPDVASGEEQDLRQILVAMQNSLSQIDGKIDSLSYPMTECLDKHAEHLDQSDRRVFEVDVGQTELAISQVKLNKKLSSLCLKVEDLKARSRSNNLRIVGIIETTTIDNMEGFIEQLLVQLLGCATFSDLFVVERAH</sequence>